<dbReference type="OrthoDB" id="10518821at2759"/>
<keyword evidence="3" id="KW-1185">Reference proteome</keyword>
<evidence type="ECO:0000313" key="2">
    <source>
        <dbReference type="EMBL" id="RIB21517.1"/>
    </source>
</evidence>
<feature type="region of interest" description="Disordered" evidence="1">
    <location>
        <begin position="205"/>
        <end position="228"/>
    </location>
</feature>
<name>A0A397VJJ0_9GLOM</name>
<sequence>MSHNKNPDPYSELATQIASLVQQLQVSQTLHVDVLFELNIIPYPEFVGEAQDPISWLDDIENAFEANLVQEARKIHIIFAKLKGPAATCFQTNFITKFVTPELKANWFQKLTQRKQIIGERVDDYYVDIAGLIQQLEIGAYQFPEMMKVQIFVKGLHPELSIALAPLTLQTLEEAHTRANAFELAHEHYSLYSVPYPQPINHFSQPSSSKAFTNPLAEQNTHQTIESSQKLVARYETVVDKRALQKEKGPLQNFQSEIGTRKNKDKEFFYYQEASKKRQAYEAYIVGYCYKRGNEVEKDESRKSEVKKENSKEEVDKNNDAINNKLEENKKGTRKDKKNDDINKEMDKKELCKIDVEISEPSKEGKSVKTRRSKGKGISENEDIDKDENNNSWDSDNETVVGNDKKSVEVGNVCNKVWEERVIALVARNQVIPQQNQDNSKDSTSKLAVSILKGEEETKTIRGLQIRTLEYLIL</sequence>
<dbReference type="Proteomes" id="UP000266673">
    <property type="component" value="Unassembled WGS sequence"/>
</dbReference>
<dbReference type="Gene3D" id="1.25.40.10">
    <property type="entry name" value="Tetratricopeptide repeat domain"/>
    <property type="match status" value="1"/>
</dbReference>
<reference evidence="2 3" key="1">
    <citation type="submission" date="2018-06" db="EMBL/GenBank/DDBJ databases">
        <title>Comparative genomics reveals the genomic features of Rhizophagus irregularis, R. cerebriforme, R. diaphanum and Gigaspora rosea, and their symbiotic lifestyle signature.</title>
        <authorList>
            <person name="Morin E."/>
            <person name="San Clemente H."/>
            <person name="Chen E.C.H."/>
            <person name="De La Providencia I."/>
            <person name="Hainaut M."/>
            <person name="Kuo A."/>
            <person name="Kohler A."/>
            <person name="Murat C."/>
            <person name="Tang N."/>
            <person name="Roy S."/>
            <person name="Loubradou J."/>
            <person name="Henrissat B."/>
            <person name="Grigoriev I.V."/>
            <person name="Corradi N."/>
            <person name="Roux C."/>
            <person name="Martin F.M."/>
        </authorList>
    </citation>
    <scope>NUCLEOTIDE SEQUENCE [LARGE SCALE GENOMIC DNA]</scope>
    <source>
        <strain evidence="2 3">DAOM 194757</strain>
    </source>
</reference>
<evidence type="ECO:0000256" key="1">
    <source>
        <dbReference type="SAM" id="MobiDB-lite"/>
    </source>
</evidence>
<accession>A0A397VJJ0</accession>
<dbReference type="EMBL" id="QKWP01000356">
    <property type="protein sequence ID" value="RIB21517.1"/>
    <property type="molecule type" value="Genomic_DNA"/>
</dbReference>
<feature type="region of interest" description="Disordered" evidence="1">
    <location>
        <begin position="297"/>
        <end position="344"/>
    </location>
</feature>
<organism evidence="2 3">
    <name type="scientific">Gigaspora rosea</name>
    <dbReference type="NCBI Taxonomy" id="44941"/>
    <lineage>
        <taxon>Eukaryota</taxon>
        <taxon>Fungi</taxon>
        <taxon>Fungi incertae sedis</taxon>
        <taxon>Mucoromycota</taxon>
        <taxon>Glomeromycotina</taxon>
        <taxon>Glomeromycetes</taxon>
        <taxon>Diversisporales</taxon>
        <taxon>Gigasporaceae</taxon>
        <taxon>Gigaspora</taxon>
    </lineage>
</organism>
<comment type="caution">
    <text evidence="2">The sequence shown here is derived from an EMBL/GenBank/DDBJ whole genome shotgun (WGS) entry which is preliminary data.</text>
</comment>
<evidence type="ECO:0000313" key="3">
    <source>
        <dbReference type="Proteomes" id="UP000266673"/>
    </source>
</evidence>
<dbReference type="STRING" id="44941.A0A397VJJ0"/>
<gene>
    <name evidence="2" type="ORF">C2G38_2176385</name>
</gene>
<proteinExistence type="predicted"/>
<dbReference type="InterPro" id="IPR011990">
    <property type="entry name" value="TPR-like_helical_dom_sf"/>
</dbReference>
<feature type="region of interest" description="Disordered" evidence="1">
    <location>
        <begin position="362"/>
        <end position="400"/>
    </location>
</feature>
<dbReference type="AlphaFoldDB" id="A0A397VJJ0"/>
<evidence type="ECO:0008006" key="4">
    <source>
        <dbReference type="Google" id="ProtNLM"/>
    </source>
</evidence>
<protein>
    <recommendedName>
        <fullName evidence="4">Retrotransposon gag domain-containing protein</fullName>
    </recommendedName>
</protein>